<gene>
    <name evidence="2" type="ORF">HNP82_000243</name>
</gene>
<dbReference type="PANTHER" id="PTHR34385">
    <property type="entry name" value="D-ALANYL-D-ALANINE CARBOXYPEPTIDASE"/>
    <property type="match status" value="1"/>
</dbReference>
<reference evidence="2 3" key="1">
    <citation type="submission" date="2020-08" db="EMBL/GenBank/DDBJ databases">
        <title>Genomic Encyclopedia of Type Strains, Phase IV (KMG-IV): sequencing the most valuable type-strain genomes for metagenomic binning, comparative biology and taxonomic classification.</title>
        <authorList>
            <person name="Goeker M."/>
        </authorList>
    </citation>
    <scope>NUCLEOTIDE SEQUENCE [LARGE SCALE GENOMIC DNA]</scope>
    <source>
        <strain evidence="2 3">DSM 106146</strain>
    </source>
</reference>
<dbReference type="EMBL" id="JACHFW010000001">
    <property type="protein sequence ID" value="MBB5263149.1"/>
    <property type="molecule type" value="Genomic_DNA"/>
</dbReference>
<accession>A0A7W8H7C0</accession>
<dbReference type="SUPFAM" id="SSF55166">
    <property type="entry name" value="Hedgehog/DD-peptidase"/>
    <property type="match status" value="1"/>
</dbReference>
<dbReference type="PANTHER" id="PTHR34385:SF1">
    <property type="entry name" value="PEPTIDOGLYCAN L-ALANYL-D-GLUTAMATE ENDOPEPTIDASE CWLK"/>
    <property type="match status" value="1"/>
</dbReference>
<protein>
    <submittedName>
        <fullName evidence="2">D-alanyl-D-alanine carboxypeptidase</fullName>
        <ecNumber evidence="2">3.4.16.4</ecNumber>
    </submittedName>
</protein>
<dbReference type="Gene3D" id="3.30.1380.10">
    <property type="match status" value="1"/>
</dbReference>
<dbReference type="CDD" id="cd14852">
    <property type="entry name" value="LD-carboxypeptidase"/>
    <property type="match status" value="1"/>
</dbReference>
<dbReference type="InterPro" id="IPR003709">
    <property type="entry name" value="VanY-like_core_dom"/>
</dbReference>
<dbReference type="Proteomes" id="UP000543642">
    <property type="component" value="Unassembled WGS sequence"/>
</dbReference>
<name>A0A7W8H7C0_9FIRM</name>
<dbReference type="RefSeq" id="WP_183770554.1">
    <property type="nucleotide sequence ID" value="NZ_CAWVEG010000001.1"/>
</dbReference>
<dbReference type="GO" id="GO:0009002">
    <property type="term" value="F:serine-type D-Ala-D-Ala carboxypeptidase activity"/>
    <property type="evidence" value="ECO:0007669"/>
    <property type="project" value="UniProtKB-EC"/>
</dbReference>
<keyword evidence="3" id="KW-1185">Reference proteome</keyword>
<dbReference type="Pfam" id="PF02557">
    <property type="entry name" value="VanY"/>
    <property type="match status" value="1"/>
</dbReference>
<dbReference type="InterPro" id="IPR058193">
    <property type="entry name" value="VanY/YodJ_core_dom"/>
</dbReference>
<keyword evidence="2" id="KW-0121">Carboxypeptidase</keyword>
<sequence>MKRYGKRKRKTGIALLIALLLVFALLAGWAGFSWTDGNHLGQAQSLAQNEENERPWYLILVNKDHPIPDDYEVNLLELSNGEQVDERIYPDLQAMFDSARAEGIYPFVAAGYRTHERQQELLEEKITAYENEGNSRSEAEKLAKAWVAVPGTSEHELGISVDINADTQRCSSDAMYQWLAQHAWEYGFIYRYPQDKTQITGIINEPWHYRYVGKEAAKEINEKGICLEEYLSDEE</sequence>
<dbReference type="InterPro" id="IPR009045">
    <property type="entry name" value="Zn_M74/Hedgehog-like"/>
</dbReference>
<dbReference type="AlphaFoldDB" id="A0A7W8H7C0"/>
<dbReference type="EC" id="3.4.16.4" evidence="2"/>
<organism evidence="2 3">
    <name type="scientific">Catenibacillus scindens</name>
    <dbReference type="NCBI Taxonomy" id="673271"/>
    <lineage>
        <taxon>Bacteria</taxon>
        <taxon>Bacillati</taxon>
        <taxon>Bacillota</taxon>
        <taxon>Clostridia</taxon>
        <taxon>Lachnospirales</taxon>
        <taxon>Lachnospiraceae</taxon>
        <taxon>Catenibacillus</taxon>
    </lineage>
</organism>
<dbReference type="GO" id="GO:0006508">
    <property type="term" value="P:proteolysis"/>
    <property type="evidence" value="ECO:0007669"/>
    <property type="project" value="InterPro"/>
</dbReference>
<evidence type="ECO:0000313" key="3">
    <source>
        <dbReference type="Proteomes" id="UP000543642"/>
    </source>
</evidence>
<dbReference type="InterPro" id="IPR052179">
    <property type="entry name" value="DD-CPase-like"/>
</dbReference>
<proteinExistence type="predicted"/>
<keyword evidence="2" id="KW-0645">Protease</keyword>
<evidence type="ECO:0000259" key="1">
    <source>
        <dbReference type="Pfam" id="PF02557"/>
    </source>
</evidence>
<comment type="caution">
    <text evidence="2">The sequence shown here is derived from an EMBL/GenBank/DDBJ whole genome shotgun (WGS) entry which is preliminary data.</text>
</comment>
<feature type="domain" description="D-alanyl-D-alanine carboxypeptidase-like core" evidence="1">
    <location>
        <begin position="83"/>
        <end position="214"/>
    </location>
</feature>
<evidence type="ECO:0000313" key="2">
    <source>
        <dbReference type="EMBL" id="MBB5263149.1"/>
    </source>
</evidence>
<keyword evidence="2" id="KW-0378">Hydrolase</keyword>